<dbReference type="STRING" id="356829.BITS_1462"/>
<evidence type="ECO:0000313" key="2">
    <source>
        <dbReference type="Proteomes" id="UP000029080"/>
    </source>
</evidence>
<dbReference type="eggNOG" id="COG3943">
    <property type="taxonomic scope" value="Bacteria"/>
</dbReference>
<name>A0A087EGK2_9BIFI</name>
<dbReference type="OrthoDB" id="9802752at2"/>
<dbReference type="Pfam" id="PF13310">
    <property type="entry name" value="Virulence_RhuM"/>
    <property type="match status" value="1"/>
</dbReference>
<dbReference type="RefSeq" id="WP_026642475.1">
    <property type="nucleotide sequence ID" value="NZ_JGZU01000006.1"/>
</dbReference>
<comment type="caution">
    <text evidence="1">The sequence shown here is derived from an EMBL/GenBank/DDBJ whole genome shotgun (WGS) entry which is preliminary data.</text>
</comment>
<dbReference type="PANTHER" id="PTHR35810:SF1">
    <property type="entry name" value="CYTOPLASMIC PROTEIN"/>
    <property type="match status" value="1"/>
</dbReference>
<protein>
    <submittedName>
        <fullName evidence="1">Toxin-antitoxin system, toxin component, Fic family</fullName>
    </submittedName>
</protein>
<reference evidence="1 2" key="1">
    <citation type="submission" date="2014-03" db="EMBL/GenBank/DDBJ databases">
        <title>Genomics of Bifidobacteria.</title>
        <authorList>
            <person name="Ventura M."/>
            <person name="Milani C."/>
            <person name="Lugli G.A."/>
        </authorList>
    </citation>
    <scope>NUCLEOTIDE SEQUENCE [LARGE SCALE GENOMIC DNA]</scope>
    <source>
        <strain evidence="1 2">JCM 13495</strain>
    </source>
</reference>
<dbReference type="AlphaFoldDB" id="A0A087EGK2"/>
<proteinExistence type="predicted"/>
<dbReference type="InterPro" id="IPR011204">
    <property type="entry name" value="Virulence_RhuM-like"/>
</dbReference>
<dbReference type="PANTHER" id="PTHR35810">
    <property type="entry name" value="CYTOPLASMIC PROTEIN-RELATED"/>
    <property type="match status" value="1"/>
</dbReference>
<dbReference type="Proteomes" id="UP000029080">
    <property type="component" value="Unassembled WGS sequence"/>
</dbReference>
<accession>A0A087EGK2</accession>
<sequence length="335" mass="38777">MTTPQEGNIILYQEDGRNVPVEVTYLNETFWLTQQKMAELFGVDVRTVNEHLGNIFKTEELQREATIRKFRIVRQEGSRQVSREVSFYNLDAIIAVGYRVNSKQATKFRQWTTGVLREYIVKGFVLNDDLLKNGKPFGDDYFDELLDRIRDIRTSERRFWQKITDLFSEVSWDYDAKSQIAKDFFANCQNKMHYAITQQTAAEIVMDRVDASKPNMGLTTWKGSPQGHPHSSDVVVAKNYLQEHEIKSLNTLTTGLLDLVETRVLNHTLTSMKECIALIDQYISLSGLPVLEGKGTRRHEQMKRKALDEFRKWDAARESDFDKFAKTIGTSKRNS</sequence>
<evidence type="ECO:0000313" key="1">
    <source>
        <dbReference type="EMBL" id="KFJ06903.1"/>
    </source>
</evidence>
<gene>
    <name evidence="1" type="ORF">BITS_1462</name>
</gene>
<dbReference type="EMBL" id="JGZU01000006">
    <property type="protein sequence ID" value="KFJ06903.1"/>
    <property type="molecule type" value="Genomic_DNA"/>
</dbReference>
<organism evidence="1 2">
    <name type="scientific">Bifidobacterium tsurumiense</name>
    <dbReference type="NCBI Taxonomy" id="356829"/>
    <lineage>
        <taxon>Bacteria</taxon>
        <taxon>Bacillati</taxon>
        <taxon>Actinomycetota</taxon>
        <taxon>Actinomycetes</taxon>
        <taxon>Bifidobacteriales</taxon>
        <taxon>Bifidobacteriaceae</taxon>
        <taxon>Bifidobacterium</taxon>
    </lineage>
</organism>
<dbReference type="PIRSF" id="PIRSF015268">
    <property type="entry name" value="Virulence_RhuM"/>
    <property type="match status" value="1"/>
</dbReference>
<keyword evidence="2" id="KW-1185">Reference proteome</keyword>